<dbReference type="GO" id="GO:0007018">
    <property type="term" value="P:microtubule-based movement"/>
    <property type="evidence" value="ECO:0007669"/>
    <property type="project" value="InterPro"/>
</dbReference>
<feature type="domain" description="Kinesin motor" evidence="5">
    <location>
        <begin position="2"/>
        <end position="345"/>
    </location>
</feature>
<dbReference type="PROSITE" id="PS00411">
    <property type="entry name" value="KINESIN_MOTOR_1"/>
    <property type="match status" value="1"/>
</dbReference>
<dbReference type="Pfam" id="PF25404">
    <property type="entry name" value="PH_29"/>
    <property type="match status" value="1"/>
</dbReference>
<evidence type="ECO:0000259" key="5">
    <source>
        <dbReference type="PROSITE" id="PS50067"/>
    </source>
</evidence>
<feature type="compositionally biased region" description="Basic and acidic residues" evidence="4">
    <location>
        <begin position="663"/>
        <end position="672"/>
    </location>
</feature>
<feature type="compositionally biased region" description="Pro residues" evidence="4">
    <location>
        <begin position="719"/>
        <end position="736"/>
    </location>
</feature>
<dbReference type="FunFam" id="3.40.850.10:FF:000242">
    <property type="entry name" value="Putative Unc104-like kinesin"/>
    <property type="match status" value="1"/>
</dbReference>
<dbReference type="Pfam" id="PF00225">
    <property type="entry name" value="Kinesin"/>
    <property type="match status" value="1"/>
</dbReference>
<dbReference type="RefSeq" id="XP_015661001.1">
    <property type="nucleotide sequence ID" value="XM_015800994.1"/>
</dbReference>
<comment type="similarity">
    <text evidence="3">Belongs to the TRAFAC class myosin-kinesin ATPase superfamily. Kinesin family.</text>
</comment>
<comment type="caution">
    <text evidence="6">The sequence shown here is derived from an EMBL/GenBank/DDBJ whole genome shotgun (WGS) entry which is preliminary data.</text>
</comment>
<dbReference type="GO" id="GO:0005737">
    <property type="term" value="C:cytoplasm"/>
    <property type="evidence" value="ECO:0007669"/>
    <property type="project" value="UniProtKB-ARBA"/>
</dbReference>
<dbReference type="PROSITE" id="PS50067">
    <property type="entry name" value="KINESIN_MOTOR_2"/>
    <property type="match status" value="1"/>
</dbReference>
<dbReference type="GeneID" id="26903888"/>
<feature type="region of interest" description="Disordered" evidence="4">
    <location>
        <begin position="712"/>
        <end position="737"/>
    </location>
</feature>
<evidence type="ECO:0000313" key="7">
    <source>
        <dbReference type="Proteomes" id="UP000037923"/>
    </source>
</evidence>
<dbReference type="Pfam" id="PF06398">
    <property type="entry name" value="Pex24p"/>
    <property type="match status" value="1"/>
</dbReference>
<dbReference type="GO" id="GO:0003777">
    <property type="term" value="F:microtubule motor activity"/>
    <property type="evidence" value="ECO:0007669"/>
    <property type="project" value="InterPro"/>
</dbReference>
<dbReference type="InterPro" id="IPR027417">
    <property type="entry name" value="P-loop_NTPase"/>
</dbReference>
<gene>
    <name evidence="6" type="ORF">ABB37_03597</name>
</gene>
<evidence type="ECO:0000256" key="2">
    <source>
        <dbReference type="ARBA" id="ARBA00022840"/>
    </source>
</evidence>
<feature type="compositionally biased region" description="Basic and acidic residues" evidence="4">
    <location>
        <begin position="629"/>
        <end position="651"/>
    </location>
</feature>
<organism evidence="6 7">
    <name type="scientific">Leptomonas pyrrhocoris</name>
    <name type="common">Firebug parasite</name>
    <dbReference type="NCBI Taxonomy" id="157538"/>
    <lineage>
        <taxon>Eukaryota</taxon>
        <taxon>Discoba</taxon>
        <taxon>Euglenozoa</taxon>
        <taxon>Kinetoplastea</taxon>
        <taxon>Metakinetoplastina</taxon>
        <taxon>Trypanosomatida</taxon>
        <taxon>Trypanosomatidae</taxon>
        <taxon>Leishmaniinae</taxon>
        <taxon>Leptomonas</taxon>
    </lineage>
</organism>
<evidence type="ECO:0000256" key="1">
    <source>
        <dbReference type="ARBA" id="ARBA00022741"/>
    </source>
</evidence>
<dbReference type="Proteomes" id="UP000037923">
    <property type="component" value="Unassembled WGS sequence"/>
</dbReference>
<dbReference type="OMA" id="EHIMTGY"/>
<dbReference type="Gene3D" id="3.40.850.10">
    <property type="entry name" value="Kinesin motor domain"/>
    <property type="match status" value="1"/>
</dbReference>
<dbReference type="EMBL" id="LGTL01000005">
    <property type="protein sequence ID" value="KPA82562.1"/>
    <property type="molecule type" value="Genomic_DNA"/>
</dbReference>
<dbReference type="InterPro" id="IPR010482">
    <property type="entry name" value="TECPR1-like_DysF"/>
</dbReference>
<dbReference type="VEuPathDB" id="TriTrypDB:LpyrH10_05_4570"/>
<proteinExistence type="inferred from homology"/>
<keyword evidence="1 3" id="KW-0547">Nucleotide-binding</keyword>
<dbReference type="InterPro" id="IPR001752">
    <property type="entry name" value="Kinesin_motor_dom"/>
</dbReference>
<dbReference type="InterPro" id="IPR036961">
    <property type="entry name" value="Kinesin_motor_dom_sf"/>
</dbReference>
<dbReference type="GO" id="GO:0005524">
    <property type="term" value="F:ATP binding"/>
    <property type="evidence" value="ECO:0007669"/>
    <property type="project" value="UniProtKB-UniRule"/>
</dbReference>
<dbReference type="InterPro" id="IPR057607">
    <property type="entry name" value="PH_kinetoplastids"/>
</dbReference>
<keyword evidence="3" id="KW-0505">Motor protein</keyword>
<evidence type="ECO:0000256" key="3">
    <source>
        <dbReference type="PROSITE-ProRule" id="PRU00283"/>
    </source>
</evidence>
<feature type="compositionally biased region" description="Low complexity" evidence="4">
    <location>
        <begin position="513"/>
        <end position="531"/>
    </location>
</feature>
<protein>
    <submittedName>
        <fullName evidence="6">Putative Unc104-like kinesin</fullName>
    </submittedName>
</protein>
<accession>A0A0N0DX99</accession>
<name>A0A0N0DX99_LEPPY</name>
<feature type="binding site" evidence="3">
    <location>
        <begin position="95"/>
        <end position="102"/>
    </location>
    <ligand>
        <name>ATP</name>
        <dbReference type="ChEBI" id="CHEBI:30616"/>
    </ligand>
</feature>
<keyword evidence="7" id="KW-1185">Reference proteome</keyword>
<feature type="compositionally biased region" description="Acidic residues" evidence="4">
    <location>
        <begin position="619"/>
        <end position="628"/>
    </location>
</feature>
<dbReference type="SUPFAM" id="SSF52540">
    <property type="entry name" value="P-loop containing nucleoside triphosphate hydrolases"/>
    <property type="match status" value="1"/>
</dbReference>
<evidence type="ECO:0000256" key="4">
    <source>
        <dbReference type="SAM" id="MobiDB-lite"/>
    </source>
</evidence>
<reference evidence="6 7" key="1">
    <citation type="submission" date="2015-07" db="EMBL/GenBank/DDBJ databases">
        <title>High-quality genome of monoxenous trypanosomatid Leptomonas pyrrhocoris.</title>
        <authorList>
            <person name="Flegontov P."/>
            <person name="Butenko A."/>
            <person name="Firsov S."/>
            <person name="Vlcek C."/>
            <person name="Logacheva M.D."/>
            <person name="Field M."/>
            <person name="Filatov D."/>
            <person name="Flegontova O."/>
            <person name="Gerasimov E."/>
            <person name="Jackson A.P."/>
            <person name="Kelly S."/>
            <person name="Opperdoes F."/>
            <person name="O'Reilly A."/>
            <person name="Votypka J."/>
            <person name="Yurchenko V."/>
            <person name="Lukes J."/>
        </authorList>
    </citation>
    <scope>NUCLEOTIDE SEQUENCE [LARGE SCALE GENOMIC DNA]</scope>
    <source>
        <strain evidence="6">H10</strain>
    </source>
</reference>
<dbReference type="SMART" id="SM00129">
    <property type="entry name" value="KISc"/>
    <property type="match status" value="1"/>
</dbReference>
<sequence length="1510" mass="166966">MSVRVAVRTRPLSENELKTNAEVIVRMNGNEVSVVESVEGYGGTFLYDSALWSTGRVVEGSSNAEASQAYVYDAIGAELLEHIMTGYNGCIFAYGQTGSGKTYCMMGTTESAGLIPRIAQNLFEASAALRSENVEVCVEVSYYEIYNEKVRCLLRPTQGGYDDTQLRVREHPKYGPFIEGLAKFVVRTQGEFLKLMSDGNKVRTTASTAMNATSSRSHAVFAITLTQKQKKGILVTQKTSRLNLVDLAGSERASKSLATGKRLTEGSSINLSLTCLGNVISALAEVEETGKSRHIPYRDSTLTWILKDNLGGNSKTVMLATISPSSMQYEETMSTLRYAERAKKIVNKAVVNETNNNELVAALQKEISFLRSQLVSASTNERERLLEELEASEAVKKELTSSLEEKLADTKRLMEEREEYMRGLEAKLNAQMEEIEHLRVANDEKERRIDALLRRIQSLDVAGSEPNREKVEEIREQVAALEQEQKATETHMRERQKQIRGSIGVSENDDDGPSFSLAASLAPPSARFPPATTAQLPAFEEQGADEAELPTAVRAAIQRSRTSSIAQFNIEEEPLAEAMEEADDDLTLESHHESVDEGLAADEDLIFDDELEISAPADSDLDELLVDDSDLRVPPDSAESERKEAPKEEVGVLRSDSADALTEEEKPGKRSVEVQVSATAAEAAATPFPRGDTSSQIDAPALLLPTSNASRTVLQDAPSPSPPHQPLSPSLSPLPSPAVCDTKMEEVAANNETAAAATAAPVPRAESLSSQQPTQQGATIIEMQVALEEFFTKSRDRPEIYAPNEHTAQLVIPSHALPNNRFLREAFRVSKMRETDVLKHKKDRIWEIDMFSSRFSNLDTAGVKSFDLPTMNLFRVEKNATHSRRLALYFFDAPHPYELEFTSTARRQQFFELSMLLRRNSILWCPSLCLDGENDVTITVRGTTIDRPSHNGIPVSGEVKMTVARMPYEVIDLWYGCFSLDNKPLPHSTAVFSGYLPKEQREIYVIGVTDVPASLLGTDELGRYFLAYLGTVTYFVLANTAITSKKHQANNAVLVLCKRSFIVRVANIELFDNVAVHKDGVHRGDFSATGCALRINESSIGIILVNTKPGSYTPSTRAACIRTLLSSFPFADAAVDISMRFDYFVVSGAFHFGGDFSAEDALIREILSDNLMSNMREMEPSATLRCSTAPLRIFYSVRPSVSRMDVSAYSTSRALGLANAFIAADVFCQRSFLSLFGETVPHVQILLERVTVSGARLPSIGGAELQISMDAAEGSPMYYQLTKRDGNYIIPVFTEPCLQPCVSNLEYLRLQTLTFTVLGSVGSMEAHKRIVVASGVFPLKSVVLAEPALLHIPLYYRGCTVGKLTAVLHQLYYERNSAEVSALGFHDARCVTLVTCFENEIRRPSGRWVPASPVEGGVCHFSSHDPTQARERDEFLLPDPHTWRWLTEWQHDQREDDSQGWVYADGVEAELQLTATATTSIRRRRWTRMMQASNPIVYHGYLAQKLSDGA</sequence>
<feature type="region of interest" description="Disordered" evidence="4">
    <location>
        <begin position="484"/>
        <end position="531"/>
    </location>
</feature>
<evidence type="ECO:0000313" key="6">
    <source>
        <dbReference type="EMBL" id="KPA82562.1"/>
    </source>
</evidence>
<dbReference type="OrthoDB" id="3176171at2759"/>
<dbReference type="PANTHER" id="PTHR47117">
    <property type="entry name" value="STAR-RELATED LIPID TRANSFER PROTEIN 9"/>
    <property type="match status" value="1"/>
</dbReference>
<dbReference type="GO" id="GO:0098588">
    <property type="term" value="C:bounding membrane of organelle"/>
    <property type="evidence" value="ECO:0007669"/>
    <property type="project" value="UniProtKB-ARBA"/>
</dbReference>
<dbReference type="InterPro" id="IPR019821">
    <property type="entry name" value="Kinesin_motor_CS"/>
</dbReference>
<keyword evidence="2 3" id="KW-0067">ATP-binding</keyword>
<dbReference type="GO" id="GO:0008017">
    <property type="term" value="F:microtubule binding"/>
    <property type="evidence" value="ECO:0007669"/>
    <property type="project" value="InterPro"/>
</dbReference>
<feature type="compositionally biased region" description="Basic and acidic residues" evidence="4">
    <location>
        <begin position="484"/>
        <end position="497"/>
    </location>
</feature>
<dbReference type="PRINTS" id="PR00380">
    <property type="entry name" value="KINESINHEAVY"/>
</dbReference>
<feature type="region of interest" description="Disordered" evidence="4">
    <location>
        <begin position="618"/>
        <end position="674"/>
    </location>
</feature>